<dbReference type="OMA" id="CTKEKRI"/>
<dbReference type="InterPro" id="IPR019770">
    <property type="entry name" value="TIF_eIF_4E_CS"/>
</dbReference>
<keyword evidence="5 7" id="KW-0648">Protein biosynthesis</keyword>
<dbReference type="Gene3D" id="3.30.760.10">
    <property type="entry name" value="RNA Cap, Translation Initiation Factor Eif4e"/>
    <property type="match status" value="1"/>
</dbReference>
<dbReference type="PANTHER" id="PTHR11960">
    <property type="entry name" value="EUKARYOTIC TRANSLATION INITIATION FACTOR 4E RELATED"/>
    <property type="match status" value="1"/>
</dbReference>
<name>A0A8B8I0Z5_VANTA</name>
<evidence type="ECO:0000256" key="6">
    <source>
        <dbReference type="ARBA" id="ARBA00032656"/>
    </source>
</evidence>
<dbReference type="RefSeq" id="XP_026490097.2">
    <property type="nucleotide sequence ID" value="XM_026634312.2"/>
</dbReference>
<proteinExistence type="inferred from homology"/>
<evidence type="ECO:0000256" key="3">
    <source>
        <dbReference type="ARBA" id="ARBA00022845"/>
    </source>
</evidence>
<dbReference type="Proteomes" id="UP001652626">
    <property type="component" value="Chromosome 6"/>
</dbReference>
<dbReference type="PANTHER" id="PTHR11960:SF8">
    <property type="entry name" value="EUKARYOTIC TRANSLATION INITIATION FACTOR 4E1-RELATED"/>
    <property type="match status" value="1"/>
</dbReference>
<dbReference type="GeneID" id="113396393"/>
<keyword evidence="4 7" id="KW-0694">RNA-binding</keyword>
<accession>A0A8B8I0Z5</accession>
<evidence type="ECO:0000313" key="9">
    <source>
        <dbReference type="RefSeq" id="XP_026490097.2"/>
    </source>
</evidence>
<evidence type="ECO:0000256" key="5">
    <source>
        <dbReference type="ARBA" id="ARBA00022917"/>
    </source>
</evidence>
<keyword evidence="8" id="KW-1185">Reference proteome</keyword>
<dbReference type="PROSITE" id="PS00813">
    <property type="entry name" value="IF4E"/>
    <property type="match status" value="1"/>
</dbReference>
<comment type="similarity">
    <text evidence="1 7">Belongs to the eukaryotic initiation factor 4E family.</text>
</comment>
<protein>
    <recommendedName>
        <fullName evidence="6">eIF-4F 25 kDa subunit</fullName>
    </recommendedName>
</protein>
<evidence type="ECO:0000313" key="8">
    <source>
        <dbReference type="Proteomes" id="UP001652626"/>
    </source>
</evidence>
<gene>
    <name evidence="9" type="primary">LOC113396393</name>
</gene>
<dbReference type="InterPro" id="IPR001040">
    <property type="entry name" value="TIF_eIF_4E"/>
</dbReference>
<sequence length="157" mass="18563">MFTNKKSVWEQNLIKLTTFETVEDYWCLYHHMKCPTELDLGQEYAIFKNDIRPMWEDKANKFGGRWVTYFERRQNSDLDSVWLYVVLLLIGNNFENTDAICGTVVSIRQKSKIGIWVSDSRNKEAVEEIGRKLKVSLGIQNKIYFHAHNTNKNLFTF</sequence>
<keyword evidence="2 7" id="KW-0396">Initiation factor</keyword>
<evidence type="ECO:0000256" key="2">
    <source>
        <dbReference type="ARBA" id="ARBA00022540"/>
    </source>
</evidence>
<evidence type="ECO:0000256" key="7">
    <source>
        <dbReference type="RuleBase" id="RU004374"/>
    </source>
</evidence>
<dbReference type="Pfam" id="PF01652">
    <property type="entry name" value="IF4E"/>
    <property type="match status" value="1"/>
</dbReference>
<dbReference type="GO" id="GO:0003743">
    <property type="term" value="F:translation initiation factor activity"/>
    <property type="evidence" value="ECO:0007669"/>
    <property type="project" value="UniProtKB-KW"/>
</dbReference>
<evidence type="ECO:0000256" key="4">
    <source>
        <dbReference type="ARBA" id="ARBA00022884"/>
    </source>
</evidence>
<dbReference type="GO" id="GO:0006417">
    <property type="term" value="P:regulation of translation"/>
    <property type="evidence" value="ECO:0007669"/>
    <property type="project" value="UniProtKB-KW"/>
</dbReference>
<dbReference type="SUPFAM" id="SSF55418">
    <property type="entry name" value="eIF4e-like"/>
    <property type="match status" value="1"/>
</dbReference>
<reference evidence="9" key="1">
    <citation type="submission" date="2025-08" db="UniProtKB">
        <authorList>
            <consortium name="RefSeq"/>
        </authorList>
    </citation>
    <scope>IDENTIFICATION</scope>
    <source>
        <tissue evidence="9">Whole body</tissue>
    </source>
</reference>
<keyword evidence="3" id="KW-0810">Translation regulation</keyword>
<organism evidence="8 9">
    <name type="scientific">Vanessa tameamea</name>
    <name type="common">Kamehameha butterfly</name>
    <dbReference type="NCBI Taxonomy" id="334116"/>
    <lineage>
        <taxon>Eukaryota</taxon>
        <taxon>Metazoa</taxon>
        <taxon>Ecdysozoa</taxon>
        <taxon>Arthropoda</taxon>
        <taxon>Hexapoda</taxon>
        <taxon>Insecta</taxon>
        <taxon>Pterygota</taxon>
        <taxon>Neoptera</taxon>
        <taxon>Endopterygota</taxon>
        <taxon>Lepidoptera</taxon>
        <taxon>Glossata</taxon>
        <taxon>Ditrysia</taxon>
        <taxon>Papilionoidea</taxon>
        <taxon>Nymphalidae</taxon>
        <taxon>Nymphalinae</taxon>
        <taxon>Vanessa</taxon>
    </lineage>
</organism>
<evidence type="ECO:0000256" key="1">
    <source>
        <dbReference type="ARBA" id="ARBA00009860"/>
    </source>
</evidence>
<dbReference type="AlphaFoldDB" id="A0A8B8I0Z5"/>
<dbReference type="InterPro" id="IPR023398">
    <property type="entry name" value="TIF_eIF4e-like"/>
</dbReference>
<dbReference type="OrthoDB" id="590761at2759"/>
<dbReference type="GO" id="GO:0016281">
    <property type="term" value="C:eukaryotic translation initiation factor 4F complex"/>
    <property type="evidence" value="ECO:0007669"/>
    <property type="project" value="TreeGrafter"/>
</dbReference>
<dbReference type="GO" id="GO:0000340">
    <property type="term" value="F:RNA 7-methylguanosine cap binding"/>
    <property type="evidence" value="ECO:0007669"/>
    <property type="project" value="TreeGrafter"/>
</dbReference>